<keyword evidence="3" id="KW-1185">Reference proteome</keyword>
<reference evidence="2" key="1">
    <citation type="submission" date="2023-04" db="EMBL/GenBank/DDBJ databases">
        <title>Black Yeasts Isolated from many extreme environments.</title>
        <authorList>
            <person name="Coleine C."/>
            <person name="Stajich J.E."/>
            <person name="Selbmann L."/>
        </authorList>
    </citation>
    <scope>NUCLEOTIDE SEQUENCE</scope>
    <source>
        <strain evidence="2">CCFEE 5312</strain>
    </source>
</reference>
<accession>A0AAJ0DAA6</accession>
<name>A0AAJ0DAA6_9PEZI</name>
<comment type="caution">
    <text evidence="2">The sequence shown here is derived from an EMBL/GenBank/DDBJ whole genome shotgun (WGS) entry which is preliminary data.</text>
</comment>
<evidence type="ECO:0000313" key="2">
    <source>
        <dbReference type="EMBL" id="KAK3049996.1"/>
    </source>
</evidence>
<feature type="region of interest" description="Disordered" evidence="1">
    <location>
        <begin position="1"/>
        <end position="69"/>
    </location>
</feature>
<protein>
    <submittedName>
        <fullName evidence="2">Uncharacterized protein</fullName>
    </submittedName>
</protein>
<organism evidence="2 3">
    <name type="scientific">Extremus antarcticus</name>
    <dbReference type="NCBI Taxonomy" id="702011"/>
    <lineage>
        <taxon>Eukaryota</taxon>
        <taxon>Fungi</taxon>
        <taxon>Dikarya</taxon>
        <taxon>Ascomycota</taxon>
        <taxon>Pezizomycotina</taxon>
        <taxon>Dothideomycetes</taxon>
        <taxon>Dothideomycetidae</taxon>
        <taxon>Mycosphaerellales</taxon>
        <taxon>Extremaceae</taxon>
        <taxon>Extremus</taxon>
    </lineage>
</organism>
<feature type="compositionally biased region" description="Polar residues" evidence="1">
    <location>
        <begin position="16"/>
        <end position="27"/>
    </location>
</feature>
<sequence length="95" mass="10501">MSGSSSWNDSGFAFAPNTNTMDAQTMPSDKAQAARERAAEIIEASKNGKPGEADAMMGKREPQGNRGIIPLDWLATKFKSEKKEKKEKRDEKVIR</sequence>
<gene>
    <name evidence="2" type="ORF">LTR09_008651</name>
</gene>
<dbReference type="EMBL" id="JAWDJX010000035">
    <property type="protein sequence ID" value="KAK3049996.1"/>
    <property type="molecule type" value="Genomic_DNA"/>
</dbReference>
<dbReference type="Proteomes" id="UP001271007">
    <property type="component" value="Unassembled WGS sequence"/>
</dbReference>
<dbReference type="AlphaFoldDB" id="A0AAJ0DAA6"/>
<evidence type="ECO:0000256" key="1">
    <source>
        <dbReference type="SAM" id="MobiDB-lite"/>
    </source>
</evidence>
<evidence type="ECO:0000313" key="3">
    <source>
        <dbReference type="Proteomes" id="UP001271007"/>
    </source>
</evidence>
<feature type="compositionally biased region" description="Basic and acidic residues" evidence="1">
    <location>
        <begin position="49"/>
        <end position="63"/>
    </location>
</feature>
<proteinExistence type="predicted"/>